<keyword evidence="3" id="KW-1185">Reference proteome</keyword>
<feature type="compositionally biased region" description="Polar residues" evidence="1">
    <location>
        <begin position="530"/>
        <end position="543"/>
    </location>
</feature>
<evidence type="ECO:0000256" key="1">
    <source>
        <dbReference type="SAM" id="MobiDB-lite"/>
    </source>
</evidence>
<reference evidence="2" key="1">
    <citation type="submission" date="2015-10" db="EMBL/GenBank/DDBJ databases">
        <authorList>
            <person name="Regsiter A."/>
            <person name="william w."/>
        </authorList>
    </citation>
    <scope>NUCLEOTIDE SEQUENCE</scope>
    <source>
        <strain evidence="2">Montdore</strain>
    </source>
</reference>
<accession>A0A292Q2J3</accession>
<gene>
    <name evidence="2" type="ORF">GSTUAT00002868001</name>
</gene>
<feature type="compositionally biased region" description="Basic residues" evidence="1">
    <location>
        <begin position="1"/>
        <end position="11"/>
    </location>
</feature>
<evidence type="ECO:0000313" key="2">
    <source>
        <dbReference type="EMBL" id="CUS12953.1"/>
    </source>
</evidence>
<feature type="region of interest" description="Disordered" evidence="1">
    <location>
        <begin position="525"/>
        <end position="544"/>
    </location>
</feature>
<feature type="region of interest" description="Disordered" evidence="1">
    <location>
        <begin position="480"/>
        <end position="516"/>
    </location>
</feature>
<dbReference type="AlphaFoldDB" id="A0A292Q2J3"/>
<dbReference type="EMBL" id="LN890979">
    <property type="protein sequence ID" value="CUS12953.1"/>
    <property type="molecule type" value="Genomic_DNA"/>
</dbReference>
<proteinExistence type="predicted"/>
<sequence length="596" mass="63030">MDQPASHRRVFGSRTPPSPPPTHQAHFPYLRPYSSVHLSTPSHIPRSHSGEFVQLSRLAGTPPGGYEPVVRALGPPLCDSPTTESPALASAPIASRYGVGPLRAVSTVSLESSGAPNALPIGPDQQQLESPVSEQVTQQTLHLDPVEFCLGHPTANYGGTGSPERGTSEYINVNLPDLEHKFAKNLPGHCPESDMDETCSDYSQCSGEFDFTAAFSLGPMMGGAHVKGGTGLEIPIPPVSNPLQEVELQNSTPPTPPVPLGRAGFSSRPLATDPTARHCRGCIPCAPHSAPSKPVTGSTGREGHGNLSPAPNDQSAGLPPTDPLPALINRERAALQDIPSSPTVVASLSITVGSVEGDVQTPYHIPSSAEPLRPDLEDRIPCRLLRRRPSGYFIPAVGADNEIVLRTDLCCDGTNDLPYSKADPHSKSVREPQSRSSGDKSPVHSDRTTSNVGQVQLFPKQHLTFVDPPSLRDQIHTNACGLDRREPRGGSPSITPLHTPPSSNGMEGSGNSGRKKSSLAIEVLGRDHPSPTNRGSTGSSFKSSPLIGAQGGWVFHHTLEREGGRHFSGVNGSYGLVDLGAVNVTSVTIEADNTRH</sequence>
<name>A0A292Q2J3_9PEZI</name>
<evidence type="ECO:0000313" key="3">
    <source>
        <dbReference type="Proteomes" id="UP001412239"/>
    </source>
</evidence>
<feature type="region of interest" description="Disordered" evidence="1">
    <location>
        <begin position="1"/>
        <end position="26"/>
    </location>
</feature>
<dbReference type="Proteomes" id="UP001412239">
    <property type="component" value="Unassembled WGS sequence"/>
</dbReference>
<protein>
    <submittedName>
        <fullName evidence="2">Uncharacterized protein</fullName>
    </submittedName>
</protein>
<feature type="region of interest" description="Disordered" evidence="1">
    <location>
        <begin position="290"/>
        <end position="322"/>
    </location>
</feature>
<feature type="region of interest" description="Disordered" evidence="1">
    <location>
        <begin position="417"/>
        <end position="456"/>
    </location>
</feature>
<organism evidence="2 3">
    <name type="scientific">Tuber aestivum</name>
    <name type="common">summer truffle</name>
    <dbReference type="NCBI Taxonomy" id="59557"/>
    <lineage>
        <taxon>Eukaryota</taxon>
        <taxon>Fungi</taxon>
        <taxon>Dikarya</taxon>
        <taxon>Ascomycota</taxon>
        <taxon>Pezizomycotina</taxon>
        <taxon>Pezizomycetes</taxon>
        <taxon>Pezizales</taxon>
        <taxon>Tuberaceae</taxon>
        <taxon>Tuber</taxon>
    </lineage>
</organism>
<feature type="compositionally biased region" description="Basic and acidic residues" evidence="1">
    <location>
        <begin position="422"/>
        <end position="447"/>
    </location>
</feature>